<proteinExistence type="predicted"/>
<evidence type="ECO:0008006" key="4">
    <source>
        <dbReference type="Google" id="ProtNLM"/>
    </source>
</evidence>
<dbReference type="SUPFAM" id="SSF53474">
    <property type="entry name" value="alpha/beta-Hydrolases"/>
    <property type="match status" value="1"/>
</dbReference>
<dbReference type="PaxDb" id="3218-PP1S327_22V6.1"/>
<dbReference type="Proteomes" id="UP000006727">
    <property type="component" value="Chromosome 16"/>
</dbReference>
<dbReference type="STRING" id="3218.A0A2K1J9F2"/>
<dbReference type="KEGG" id="ppp:112293950"/>
<evidence type="ECO:0000313" key="1">
    <source>
        <dbReference type="EMBL" id="PNR38160.1"/>
    </source>
</evidence>
<dbReference type="FunCoup" id="A0A2K1J9F2">
    <property type="interactions" value="832"/>
</dbReference>
<dbReference type="GO" id="GO:0008374">
    <property type="term" value="F:O-acyltransferase activity"/>
    <property type="evidence" value="ECO:0000318"/>
    <property type="project" value="GO_Central"/>
</dbReference>
<dbReference type="GO" id="GO:0080096">
    <property type="term" value="F:phosphatidate-sterol O-acyltransferase activity"/>
    <property type="evidence" value="ECO:0007669"/>
    <property type="project" value="EnsemblPlants"/>
</dbReference>
<evidence type="ECO:0000313" key="3">
    <source>
        <dbReference type="Proteomes" id="UP000006727"/>
    </source>
</evidence>
<dbReference type="RefSeq" id="XP_024399740.1">
    <property type="nucleotide sequence ID" value="XM_024543972.2"/>
</dbReference>
<dbReference type="GO" id="GO:0016127">
    <property type="term" value="P:sterol catabolic process"/>
    <property type="evidence" value="ECO:0007669"/>
    <property type="project" value="EnsemblPlants"/>
</dbReference>
<dbReference type="GO" id="GO:0010150">
    <property type="term" value="P:leaf senescence"/>
    <property type="evidence" value="ECO:0007669"/>
    <property type="project" value="EnsemblPlants"/>
</dbReference>
<dbReference type="GeneID" id="112293950"/>
<accession>A0A2K1J9F2</accession>
<sequence>MCFRHSPLFPHSPPLHVNFLWLCTSRPPPVSSPSTDMRPLLVCMPLLLVAALVLGLDGAGVPKGGWASPSIPVSGVIIPGFASSRLRAWALLDCPYSPLDFRPLDPVWLDTKKVLSVLNCWLKCMLLDPVTQADHPECKSRPDTGLSAITELDPGYITGALSSVWREWVNWLVEFGIEPDAIVAVPYDWRLPGAMLEERDLYFHKLKIIFETARKLRGGPSLVYAHSMGNNVFRYFLEWLKLEIAPKHYMEWLDHHIHAYYAVGAPLLGSAETVKALMSGVTFGLPISDGTARVMCNSFASSLWMLPFSKHCHVDHRMSSNFRESDSVVVPHLVCDKKEYEGNSSSWPVNLVKIDLPATPGSCPATEVVAHPIAPLAQDVMSQTFQCSMPSQKSYTAHQVSTGTFLRDILDHDFNSPNALHHLIKYYLEDPILNPLTPWSRPPIKNVYCIYGVDMKTEVGYHFAPSGKAYPDNWIITDIIYETEGGQLQSRSGMEVNGSTGPSSGDVTVPYNSLSYCKTWLGSRVNITRTPQTAHEVTDMQEQLNVEHDRESDIVPNMTRDSRVKYITYYEDGISLSGKRTAVWELDKIDHRNIVRSSILLRELWLETAHSYHKDAKRQFVSKERREPMRDEDCFWDYAKARCGRPDRCEYRYVFGDVHLGQSCRLQASSDKDHILRYI</sequence>
<dbReference type="EnsemblPlants" id="Pp3c16_20320V3.1">
    <property type="protein sequence ID" value="Pp3c16_20320V3.1"/>
    <property type="gene ID" value="Pp3c16_20320"/>
</dbReference>
<reference evidence="1 3" key="1">
    <citation type="journal article" date="2008" name="Science">
        <title>The Physcomitrella genome reveals evolutionary insights into the conquest of land by plants.</title>
        <authorList>
            <person name="Rensing S."/>
            <person name="Lang D."/>
            <person name="Zimmer A."/>
            <person name="Terry A."/>
            <person name="Salamov A."/>
            <person name="Shapiro H."/>
            <person name="Nishiyama T."/>
            <person name="Perroud P.-F."/>
            <person name="Lindquist E."/>
            <person name="Kamisugi Y."/>
            <person name="Tanahashi T."/>
            <person name="Sakakibara K."/>
            <person name="Fujita T."/>
            <person name="Oishi K."/>
            <person name="Shin-I T."/>
            <person name="Kuroki Y."/>
            <person name="Toyoda A."/>
            <person name="Suzuki Y."/>
            <person name="Hashimoto A."/>
            <person name="Yamaguchi K."/>
            <person name="Sugano A."/>
            <person name="Kohara Y."/>
            <person name="Fujiyama A."/>
            <person name="Anterola A."/>
            <person name="Aoki S."/>
            <person name="Ashton N."/>
            <person name="Barbazuk W.B."/>
            <person name="Barker E."/>
            <person name="Bennetzen J."/>
            <person name="Bezanilla M."/>
            <person name="Blankenship R."/>
            <person name="Cho S.H."/>
            <person name="Dutcher S."/>
            <person name="Estelle M."/>
            <person name="Fawcett J.A."/>
            <person name="Gundlach H."/>
            <person name="Hanada K."/>
            <person name="Heyl A."/>
            <person name="Hicks K.A."/>
            <person name="Hugh J."/>
            <person name="Lohr M."/>
            <person name="Mayer K."/>
            <person name="Melkozernov A."/>
            <person name="Murata T."/>
            <person name="Nelson D."/>
            <person name="Pils B."/>
            <person name="Prigge M."/>
            <person name="Reiss B."/>
            <person name="Renner T."/>
            <person name="Rombauts S."/>
            <person name="Rushton P."/>
            <person name="Sanderfoot A."/>
            <person name="Schween G."/>
            <person name="Shiu S.-H."/>
            <person name="Stueber K."/>
            <person name="Theodoulou F.L."/>
            <person name="Tu H."/>
            <person name="Van de Peer Y."/>
            <person name="Verrier P.J."/>
            <person name="Waters E."/>
            <person name="Wood A."/>
            <person name="Yang L."/>
            <person name="Cove D."/>
            <person name="Cuming A."/>
            <person name="Hasebe M."/>
            <person name="Lucas S."/>
            <person name="Mishler D.B."/>
            <person name="Reski R."/>
            <person name="Grigoriev I."/>
            <person name="Quatrano R.S."/>
            <person name="Boore J.L."/>
        </authorList>
    </citation>
    <scope>NUCLEOTIDE SEQUENCE [LARGE SCALE GENOMIC DNA]</scope>
    <source>
        <strain evidence="2 3">cv. Gransden 2004</strain>
    </source>
</reference>
<dbReference type="InterPro" id="IPR003386">
    <property type="entry name" value="LACT/PDAT_acylTrfase"/>
</dbReference>
<dbReference type="EnsemblPlants" id="Pp3c16_20320V3.3">
    <property type="protein sequence ID" value="Pp3c16_20320V3.3"/>
    <property type="gene ID" value="Pp3c16_20320"/>
</dbReference>
<dbReference type="Gene3D" id="3.40.50.1820">
    <property type="entry name" value="alpha/beta hydrolase"/>
    <property type="match status" value="1"/>
</dbReference>
<organism evidence="1">
    <name type="scientific">Physcomitrium patens</name>
    <name type="common">Spreading-leaved earth moss</name>
    <name type="synonym">Physcomitrella patens</name>
    <dbReference type="NCBI Taxonomy" id="3218"/>
    <lineage>
        <taxon>Eukaryota</taxon>
        <taxon>Viridiplantae</taxon>
        <taxon>Streptophyta</taxon>
        <taxon>Embryophyta</taxon>
        <taxon>Bryophyta</taxon>
        <taxon>Bryophytina</taxon>
        <taxon>Bryopsida</taxon>
        <taxon>Funariidae</taxon>
        <taxon>Funariales</taxon>
        <taxon>Funariaceae</taxon>
        <taxon>Physcomitrium</taxon>
    </lineage>
</organism>
<dbReference type="AlphaFoldDB" id="A0A2K1J9F2"/>
<protein>
    <recommendedName>
        <fullName evidence="4">Phospholipid--sterol O-acyltransferase</fullName>
    </recommendedName>
</protein>
<gene>
    <name evidence="2" type="primary">LOC112293950</name>
    <name evidence="1" type="ORF">PHYPA_021271</name>
</gene>
<dbReference type="Pfam" id="PF02450">
    <property type="entry name" value="LCAT"/>
    <property type="match status" value="1"/>
</dbReference>
<keyword evidence="3" id="KW-1185">Reference proteome</keyword>
<dbReference type="OrthoDB" id="190846at2759"/>
<dbReference type="GO" id="GO:0080095">
    <property type="term" value="F:phosphatidylethanolamine-sterol O-acyltransferase activity"/>
    <property type="evidence" value="ECO:0007669"/>
    <property type="project" value="EnsemblPlants"/>
</dbReference>
<evidence type="ECO:0000313" key="2">
    <source>
        <dbReference type="EnsemblPlants" id="Pp3c16_20320V3.1"/>
    </source>
</evidence>
<dbReference type="InterPro" id="IPR029058">
    <property type="entry name" value="AB_hydrolase_fold"/>
</dbReference>
<dbReference type="PANTHER" id="PTHR11440">
    <property type="entry name" value="LECITHIN-CHOLESTEROL ACYLTRANSFERASE-RELATED"/>
    <property type="match status" value="1"/>
</dbReference>
<reference evidence="1 3" key="2">
    <citation type="journal article" date="2018" name="Plant J.">
        <title>The Physcomitrella patens chromosome-scale assembly reveals moss genome structure and evolution.</title>
        <authorList>
            <person name="Lang D."/>
            <person name="Ullrich K.K."/>
            <person name="Murat F."/>
            <person name="Fuchs J."/>
            <person name="Jenkins J."/>
            <person name="Haas F.B."/>
            <person name="Piednoel M."/>
            <person name="Gundlach H."/>
            <person name="Van Bel M."/>
            <person name="Meyberg R."/>
            <person name="Vives C."/>
            <person name="Morata J."/>
            <person name="Symeonidi A."/>
            <person name="Hiss M."/>
            <person name="Muchero W."/>
            <person name="Kamisugi Y."/>
            <person name="Saleh O."/>
            <person name="Blanc G."/>
            <person name="Decker E.L."/>
            <person name="van Gessel N."/>
            <person name="Grimwood J."/>
            <person name="Hayes R.D."/>
            <person name="Graham S.W."/>
            <person name="Gunter L.E."/>
            <person name="McDaniel S.F."/>
            <person name="Hoernstein S.N.W."/>
            <person name="Larsson A."/>
            <person name="Li F.W."/>
            <person name="Perroud P.F."/>
            <person name="Phillips J."/>
            <person name="Ranjan P."/>
            <person name="Rokshar D.S."/>
            <person name="Rothfels C.J."/>
            <person name="Schneider L."/>
            <person name="Shu S."/>
            <person name="Stevenson D.W."/>
            <person name="Thummler F."/>
            <person name="Tillich M."/>
            <person name="Villarreal Aguilar J.C."/>
            <person name="Widiez T."/>
            <person name="Wong G.K."/>
            <person name="Wymore A."/>
            <person name="Zhang Y."/>
            <person name="Zimmer A.D."/>
            <person name="Quatrano R.S."/>
            <person name="Mayer K.F.X."/>
            <person name="Goodstein D."/>
            <person name="Casacuberta J.M."/>
            <person name="Vandepoele K."/>
            <person name="Reski R."/>
            <person name="Cuming A.C."/>
            <person name="Tuskan G.A."/>
            <person name="Maumus F."/>
            <person name="Salse J."/>
            <person name="Schmutz J."/>
            <person name="Rensing S.A."/>
        </authorList>
    </citation>
    <scope>NUCLEOTIDE SEQUENCE [LARGE SCALE GENOMIC DNA]</scope>
    <source>
        <strain evidence="2 3">cv. Gransden 2004</strain>
    </source>
</reference>
<dbReference type="Gramene" id="Pp3c16_20320V3.3">
    <property type="protein sequence ID" value="Pp3c16_20320V3.3"/>
    <property type="gene ID" value="Pp3c16_20320"/>
</dbReference>
<dbReference type="Gramene" id="Pp3c16_20320V3.1">
    <property type="protein sequence ID" value="Pp3c16_20320V3.1"/>
    <property type="gene ID" value="Pp3c16_20320"/>
</dbReference>
<reference evidence="2" key="3">
    <citation type="submission" date="2020-12" db="UniProtKB">
        <authorList>
            <consortium name="EnsemblPlants"/>
        </authorList>
    </citation>
    <scope>IDENTIFICATION</scope>
</reference>
<dbReference type="GO" id="GO:0005737">
    <property type="term" value="C:cytoplasm"/>
    <property type="evidence" value="ECO:0000318"/>
    <property type="project" value="GO_Central"/>
</dbReference>
<dbReference type="GO" id="GO:0004607">
    <property type="term" value="F:phosphatidylcholine-sterol O-acyltransferase activity"/>
    <property type="evidence" value="ECO:0007669"/>
    <property type="project" value="EnsemblPlants"/>
</dbReference>
<name>A0A2K1J9F2_PHYPA</name>
<dbReference type="GO" id="GO:0006629">
    <property type="term" value="P:lipid metabolic process"/>
    <property type="evidence" value="ECO:0000318"/>
    <property type="project" value="GO_Central"/>
</dbReference>
<dbReference type="EMBL" id="ABEU02000016">
    <property type="protein sequence ID" value="PNR38160.1"/>
    <property type="molecule type" value="Genomic_DNA"/>
</dbReference>